<reference evidence="1 2" key="1">
    <citation type="journal article" date="2015" name="Microbiome">
        <title>Genomic resolution of linkages in carbon, nitrogen, and sulfur cycling among widespread estuary sediment bacteria.</title>
        <authorList>
            <person name="Baker B.J."/>
            <person name="Lazar C.S."/>
            <person name="Teske A.P."/>
            <person name="Dick G.J."/>
        </authorList>
    </citation>
    <scope>NUCLEOTIDE SEQUENCE [LARGE SCALE GENOMIC DNA]</scope>
    <source>
        <strain evidence="1">SM1_77</strain>
    </source>
</reference>
<accession>A0A0S8JV61</accession>
<evidence type="ECO:0000313" key="1">
    <source>
        <dbReference type="EMBL" id="KPL13697.1"/>
    </source>
</evidence>
<sequence>MQIGLRLFLMTILLVILMHLVSRVSAQENEQLKQMMCSQAASLEVYKLGMNDHEAEEKYAEIFNRCMEVLKDVPTIHS</sequence>
<protein>
    <submittedName>
        <fullName evidence="1">Uncharacterized protein</fullName>
    </submittedName>
</protein>
<comment type="caution">
    <text evidence="1">The sequence shown here is derived from an EMBL/GenBank/DDBJ whole genome shotgun (WGS) entry which is preliminary data.</text>
</comment>
<dbReference type="AlphaFoldDB" id="A0A0S8JV61"/>
<proteinExistence type="predicted"/>
<evidence type="ECO:0000313" key="2">
    <source>
        <dbReference type="Proteomes" id="UP000050975"/>
    </source>
</evidence>
<organism evidence="1 2">
    <name type="scientific">candidate division WOR_3 bacterium SM1_77</name>
    <dbReference type="NCBI Taxonomy" id="1703778"/>
    <lineage>
        <taxon>Bacteria</taxon>
        <taxon>Bacteria division WOR-3</taxon>
    </lineage>
</organism>
<gene>
    <name evidence="1" type="ORF">AMJ74_04765</name>
</gene>
<name>A0A0S8JV61_UNCW3</name>
<dbReference type="Proteomes" id="UP000050975">
    <property type="component" value="Unassembled WGS sequence"/>
</dbReference>
<dbReference type="EMBL" id="LJVE01000089">
    <property type="protein sequence ID" value="KPL13697.1"/>
    <property type="molecule type" value="Genomic_DNA"/>
</dbReference>